<accession>A0A239FFH9</accession>
<sequence>MEFDNNPAIIALMRRMKRDGKTSADILYVLVDYDLNVSEMMCHFWEAFNLKFDDVTCIGGWSPDGSGELSDEAISAFIDPEIARKWVDEASGNRQL</sequence>
<evidence type="ECO:0000313" key="2">
    <source>
        <dbReference type="Proteomes" id="UP000198284"/>
    </source>
</evidence>
<keyword evidence="2" id="KW-1185">Reference proteome</keyword>
<dbReference type="EMBL" id="FZOT01000003">
    <property type="protein sequence ID" value="SNS54922.1"/>
    <property type="molecule type" value="Genomic_DNA"/>
</dbReference>
<dbReference type="AlphaFoldDB" id="A0A239FFH9"/>
<protein>
    <submittedName>
        <fullName evidence="1">Uncharacterized protein</fullName>
    </submittedName>
</protein>
<gene>
    <name evidence="1" type="ORF">SAMN06265795_103308</name>
</gene>
<organism evidence="1 2">
    <name type="scientific">Noviherbaspirillum humi</name>
    <dbReference type="NCBI Taxonomy" id="1688639"/>
    <lineage>
        <taxon>Bacteria</taxon>
        <taxon>Pseudomonadati</taxon>
        <taxon>Pseudomonadota</taxon>
        <taxon>Betaproteobacteria</taxon>
        <taxon>Burkholderiales</taxon>
        <taxon>Oxalobacteraceae</taxon>
        <taxon>Noviherbaspirillum</taxon>
    </lineage>
</organism>
<proteinExistence type="predicted"/>
<dbReference type="Proteomes" id="UP000198284">
    <property type="component" value="Unassembled WGS sequence"/>
</dbReference>
<dbReference type="RefSeq" id="WP_089398788.1">
    <property type="nucleotide sequence ID" value="NZ_FZOT01000003.1"/>
</dbReference>
<evidence type="ECO:0000313" key="1">
    <source>
        <dbReference type="EMBL" id="SNS54922.1"/>
    </source>
</evidence>
<reference evidence="1 2" key="1">
    <citation type="submission" date="2017-06" db="EMBL/GenBank/DDBJ databases">
        <authorList>
            <person name="Kim H.J."/>
            <person name="Triplett B.A."/>
        </authorList>
    </citation>
    <scope>NUCLEOTIDE SEQUENCE [LARGE SCALE GENOMIC DNA]</scope>
    <source>
        <strain evidence="1 2">U15</strain>
    </source>
</reference>
<name>A0A239FFH9_9BURK</name>
<dbReference type="OrthoDB" id="9429422at2"/>